<sequence length="150" mass="17705">MQECNLTWNQIKYENETSIDKKIRTYFNAIPSHTYSHYSQFTQNNNKELPKNTIYQRDLVAKIKAANKKITKYEQMYNICMDKSFKETLKSSIISEKQIVTDQTKRLKKLKCYAEAQARLTEKKAKLLEDIVEKYDGPKRPLVAMIDLNL</sequence>
<comment type="caution">
    <text evidence="1">The sequence shown here is derived from an EMBL/GenBank/DDBJ whole genome shotgun (WGS) entry which is preliminary data.</text>
</comment>
<keyword evidence="2" id="KW-1185">Reference proteome</keyword>
<accession>A0ABN7VLD6</accession>
<dbReference type="Proteomes" id="UP000789901">
    <property type="component" value="Unassembled WGS sequence"/>
</dbReference>
<gene>
    <name evidence="1" type="ORF">GMARGA_LOCUS20051</name>
</gene>
<organism evidence="1 2">
    <name type="scientific">Gigaspora margarita</name>
    <dbReference type="NCBI Taxonomy" id="4874"/>
    <lineage>
        <taxon>Eukaryota</taxon>
        <taxon>Fungi</taxon>
        <taxon>Fungi incertae sedis</taxon>
        <taxon>Mucoromycota</taxon>
        <taxon>Glomeromycotina</taxon>
        <taxon>Glomeromycetes</taxon>
        <taxon>Diversisporales</taxon>
        <taxon>Gigasporaceae</taxon>
        <taxon>Gigaspora</taxon>
    </lineage>
</organism>
<dbReference type="EMBL" id="CAJVQB010017253">
    <property type="protein sequence ID" value="CAG8783418.1"/>
    <property type="molecule type" value="Genomic_DNA"/>
</dbReference>
<evidence type="ECO:0000313" key="1">
    <source>
        <dbReference type="EMBL" id="CAG8783418.1"/>
    </source>
</evidence>
<protein>
    <submittedName>
        <fullName evidence="1">23674_t:CDS:1</fullName>
    </submittedName>
</protein>
<proteinExistence type="predicted"/>
<reference evidence="1 2" key="1">
    <citation type="submission" date="2021-06" db="EMBL/GenBank/DDBJ databases">
        <authorList>
            <person name="Kallberg Y."/>
            <person name="Tangrot J."/>
            <person name="Rosling A."/>
        </authorList>
    </citation>
    <scope>NUCLEOTIDE SEQUENCE [LARGE SCALE GENOMIC DNA]</scope>
    <source>
        <strain evidence="1 2">120-4 pot B 10/14</strain>
    </source>
</reference>
<name>A0ABN7VLD6_GIGMA</name>
<evidence type="ECO:0000313" key="2">
    <source>
        <dbReference type="Proteomes" id="UP000789901"/>
    </source>
</evidence>